<accession>A0A6J2KB18</accession>
<organism evidence="16 17">
    <name type="scientific">Bombyx mandarina</name>
    <name type="common">Wild silk moth</name>
    <name type="synonym">Wild silkworm</name>
    <dbReference type="NCBI Taxonomy" id="7092"/>
    <lineage>
        <taxon>Eukaryota</taxon>
        <taxon>Metazoa</taxon>
        <taxon>Ecdysozoa</taxon>
        <taxon>Arthropoda</taxon>
        <taxon>Hexapoda</taxon>
        <taxon>Insecta</taxon>
        <taxon>Pterygota</taxon>
        <taxon>Neoptera</taxon>
        <taxon>Endopterygota</taxon>
        <taxon>Lepidoptera</taxon>
        <taxon>Glossata</taxon>
        <taxon>Ditrysia</taxon>
        <taxon>Bombycoidea</taxon>
        <taxon>Bombycidae</taxon>
        <taxon>Bombycinae</taxon>
        <taxon>Bombyx</taxon>
    </lineage>
</organism>
<evidence type="ECO:0000256" key="1">
    <source>
        <dbReference type="ARBA" id="ARBA00001936"/>
    </source>
</evidence>
<dbReference type="SUPFAM" id="SSF53098">
    <property type="entry name" value="Ribonuclease H-like"/>
    <property type="match status" value="1"/>
</dbReference>
<comment type="similarity">
    <text evidence="12">Belongs to the EXD2 family.</text>
</comment>
<evidence type="ECO:0000256" key="10">
    <source>
        <dbReference type="ARBA" id="ARBA00023128"/>
    </source>
</evidence>
<dbReference type="GO" id="GO:0006310">
    <property type="term" value="P:DNA recombination"/>
    <property type="evidence" value="ECO:0007669"/>
    <property type="project" value="UniProtKB-ARBA"/>
</dbReference>
<dbReference type="GeneID" id="114249959"/>
<sequence>MQSKTRYEIYLATAVLAVGAVTYLFWKRKSRLLDAVDAFSYINIKIVTNERNCDEAVNELRRRCCDYNALGFDCEWVTDHGKRKPVALVQLSSSDGLCCLFRLSSMETIPNSLKDLLEDEKIYKVGVAANDDGKYLFQDYSVKLKSTLDVRYLAELCGLEPGGLAVLSKNLLRIVLDKSWRIRCSNWEADELTVNQKQYAAADAHVAIKIFEYLLKEYRFKSMMKDLLRLSKKLSVDDICQKYADIGFKQKSRKVAGDIPKESKLKDVRVSKRYVLRSKPLYQNCFLQAPDGDLLCTCDNKKALWYVDKGLAEVVGGEPLTVRLRFEPAGRSVGEVGRYYAQPKANRCVVCGATNSYIRKNVVPREYRKYFPEIMKEHSSHDVVLLCAACHQRSNARDQAVRARLAERARAPLPAADNARETLDVRKKKVKSAANALLYQSQKHELPEERRKVLEQIILDYYPQHKEVSEDVLKEAVELCVVQENVDYESHGMKVVEYFSKRDGGLLALEQMWREHFINVMKPNYLPDLWSVKHNEERLWIKWSEGRLSENDLKVIGARWS</sequence>
<keyword evidence="9 14" id="KW-1133">Transmembrane helix</keyword>
<gene>
    <name evidence="17" type="primary">LOC114249959</name>
</gene>
<dbReference type="OrthoDB" id="1920326at2759"/>
<dbReference type="Proteomes" id="UP000504629">
    <property type="component" value="Unplaced"/>
</dbReference>
<comment type="subcellular location">
    <subcellularLocation>
        <location evidence="3">Mitochondrion membrane</location>
    </subcellularLocation>
</comment>
<evidence type="ECO:0000256" key="11">
    <source>
        <dbReference type="ARBA" id="ARBA00023136"/>
    </source>
</evidence>
<dbReference type="GO" id="GO:0005634">
    <property type="term" value="C:nucleus"/>
    <property type="evidence" value="ECO:0007669"/>
    <property type="project" value="TreeGrafter"/>
</dbReference>
<evidence type="ECO:0000256" key="14">
    <source>
        <dbReference type="SAM" id="Phobius"/>
    </source>
</evidence>
<evidence type="ECO:0000313" key="17">
    <source>
        <dbReference type="RefSeq" id="XP_028039486.1"/>
    </source>
</evidence>
<dbReference type="SMART" id="SM00474">
    <property type="entry name" value="35EXOc"/>
    <property type="match status" value="1"/>
</dbReference>
<keyword evidence="16" id="KW-1185">Reference proteome</keyword>
<dbReference type="GO" id="GO:0046872">
    <property type="term" value="F:metal ion binding"/>
    <property type="evidence" value="ECO:0007669"/>
    <property type="project" value="UniProtKB-KW"/>
</dbReference>
<protein>
    <recommendedName>
        <fullName evidence="13">Exonuclease 3'-5' domain-containing protein 2</fullName>
    </recommendedName>
</protein>
<dbReference type="InterPro" id="IPR036397">
    <property type="entry name" value="RNaseH_sf"/>
</dbReference>
<evidence type="ECO:0000256" key="13">
    <source>
        <dbReference type="ARBA" id="ARBA00069878"/>
    </source>
</evidence>
<dbReference type="GO" id="GO:0003676">
    <property type="term" value="F:nucleic acid binding"/>
    <property type="evidence" value="ECO:0007669"/>
    <property type="project" value="InterPro"/>
</dbReference>
<dbReference type="FunFam" id="3.30.420.10:FF:000041">
    <property type="entry name" value="Exonuclease 3'-5' domain containing 2"/>
    <property type="match status" value="1"/>
</dbReference>
<comment type="cofactor">
    <cofactor evidence="2">
        <name>Mg(2+)</name>
        <dbReference type="ChEBI" id="CHEBI:18420"/>
    </cofactor>
</comment>
<keyword evidence="11 14" id="KW-0472">Membrane</keyword>
<name>A0A6J2KB18_BOMMA</name>
<keyword evidence="8 17" id="KW-0269">Exonuclease</keyword>
<dbReference type="Gene3D" id="3.30.420.10">
    <property type="entry name" value="Ribonuclease H-like superfamily/Ribonuclease H"/>
    <property type="match status" value="1"/>
</dbReference>
<keyword evidence="5" id="KW-0540">Nuclease</keyword>
<evidence type="ECO:0000256" key="12">
    <source>
        <dbReference type="ARBA" id="ARBA00061005"/>
    </source>
</evidence>
<feature type="domain" description="3'-5' exonuclease" evidence="15">
    <location>
        <begin position="44"/>
        <end position="219"/>
    </location>
</feature>
<dbReference type="GO" id="GO:0031966">
    <property type="term" value="C:mitochondrial membrane"/>
    <property type="evidence" value="ECO:0007669"/>
    <property type="project" value="UniProtKB-SubCell"/>
</dbReference>
<evidence type="ECO:0000256" key="5">
    <source>
        <dbReference type="ARBA" id="ARBA00022722"/>
    </source>
</evidence>
<dbReference type="CTD" id="55218"/>
<dbReference type="PANTHER" id="PTHR13620">
    <property type="entry name" value="3-5 EXONUCLEASE"/>
    <property type="match status" value="1"/>
</dbReference>
<keyword evidence="6" id="KW-0479">Metal-binding</keyword>
<keyword evidence="10" id="KW-0496">Mitochondrion</keyword>
<evidence type="ECO:0000256" key="7">
    <source>
        <dbReference type="ARBA" id="ARBA00022801"/>
    </source>
</evidence>
<evidence type="ECO:0000256" key="8">
    <source>
        <dbReference type="ARBA" id="ARBA00022839"/>
    </source>
</evidence>
<feature type="transmembrane region" description="Helical" evidence="14">
    <location>
        <begin position="7"/>
        <end position="26"/>
    </location>
</feature>
<dbReference type="GO" id="GO:0000175">
    <property type="term" value="F:3'-5'-RNA exonuclease activity"/>
    <property type="evidence" value="ECO:0007669"/>
    <property type="project" value="UniProtKB-ARBA"/>
</dbReference>
<dbReference type="Pfam" id="PF01612">
    <property type="entry name" value="DNA_pol_A_exo1"/>
    <property type="match status" value="1"/>
</dbReference>
<evidence type="ECO:0000259" key="15">
    <source>
        <dbReference type="SMART" id="SM00474"/>
    </source>
</evidence>
<evidence type="ECO:0000256" key="3">
    <source>
        <dbReference type="ARBA" id="ARBA00004325"/>
    </source>
</evidence>
<comment type="cofactor">
    <cofactor evidence="1">
        <name>Mn(2+)</name>
        <dbReference type="ChEBI" id="CHEBI:29035"/>
    </cofactor>
</comment>
<dbReference type="InterPro" id="IPR012337">
    <property type="entry name" value="RNaseH-like_sf"/>
</dbReference>
<dbReference type="InterPro" id="IPR002562">
    <property type="entry name" value="3'-5'_exonuclease_dom"/>
</dbReference>
<evidence type="ECO:0000256" key="4">
    <source>
        <dbReference type="ARBA" id="ARBA00022692"/>
    </source>
</evidence>
<dbReference type="CDD" id="cd06141">
    <property type="entry name" value="WRN_exo"/>
    <property type="match status" value="1"/>
</dbReference>
<dbReference type="KEGG" id="bman:114249959"/>
<evidence type="ECO:0000256" key="9">
    <source>
        <dbReference type="ARBA" id="ARBA00022989"/>
    </source>
</evidence>
<keyword evidence="7" id="KW-0378">Hydrolase</keyword>
<dbReference type="InterPro" id="IPR051132">
    <property type="entry name" value="3-5_Exonuclease_domain"/>
</dbReference>
<keyword evidence="4 14" id="KW-0812">Transmembrane</keyword>
<reference evidence="17" key="1">
    <citation type="submission" date="2025-08" db="UniProtKB">
        <authorList>
            <consortium name="RefSeq"/>
        </authorList>
    </citation>
    <scope>IDENTIFICATION</scope>
    <source>
        <tissue evidence="17">Silk gland</tissue>
    </source>
</reference>
<proteinExistence type="inferred from homology"/>
<dbReference type="AlphaFoldDB" id="A0A6J2KB18"/>
<dbReference type="RefSeq" id="XP_028039486.1">
    <property type="nucleotide sequence ID" value="XM_028183685.1"/>
</dbReference>
<evidence type="ECO:0000256" key="2">
    <source>
        <dbReference type="ARBA" id="ARBA00001946"/>
    </source>
</evidence>
<evidence type="ECO:0000313" key="16">
    <source>
        <dbReference type="Proteomes" id="UP000504629"/>
    </source>
</evidence>
<dbReference type="PANTHER" id="PTHR13620:SF104">
    <property type="entry name" value="EXONUCLEASE 3'-5' DOMAIN-CONTAINING PROTEIN 2"/>
    <property type="match status" value="1"/>
</dbReference>
<evidence type="ECO:0000256" key="6">
    <source>
        <dbReference type="ARBA" id="ARBA00022723"/>
    </source>
</evidence>